<keyword evidence="2" id="KW-1185">Reference proteome</keyword>
<organism evidence="1 2">
    <name type="scientific">Ruthenibacterium lactatiformans</name>
    <dbReference type="NCBI Taxonomy" id="1550024"/>
    <lineage>
        <taxon>Bacteria</taxon>
        <taxon>Bacillati</taxon>
        <taxon>Bacillota</taxon>
        <taxon>Clostridia</taxon>
        <taxon>Eubacteriales</taxon>
        <taxon>Oscillospiraceae</taxon>
        <taxon>Ruthenibacterium</taxon>
    </lineage>
</organism>
<protein>
    <submittedName>
        <fullName evidence="1">Uncharacterized protein</fullName>
    </submittedName>
</protein>
<reference evidence="1" key="1">
    <citation type="submission" date="2015-02" db="EMBL/GenBank/DDBJ databases">
        <title>A novel member of the family Ruminococcaceae isolated from human feces.</title>
        <authorList>
            <person name="Shkoporov A.N."/>
            <person name="Chaplin A.V."/>
            <person name="Motuzova O.V."/>
            <person name="Kafarskaia L.I."/>
            <person name="Khokhlova E.V."/>
            <person name="Efimov B.A."/>
        </authorList>
    </citation>
    <scope>NUCLEOTIDE SEQUENCE [LARGE SCALE GENOMIC DNA]</scope>
    <source>
        <strain evidence="1">585-1</strain>
    </source>
</reference>
<proteinExistence type="predicted"/>
<dbReference type="EMBL" id="JXXK01000008">
    <property type="protein sequence ID" value="KJF40201.1"/>
    <property type="molecule type" value="Genomic_DNA"/>
</dbReference>
<dbReference type="RefSeq" id="WP_050005058.1">
    <property type="nucleotide sequence ID" value="NZ_JXXK01000008.1"/>
</dbReference>
<dbReference type="Proteomes" id="UP000032483">
    <property type="component" value="Unassembled WGS sequence"/>
</dbReference>
<accession>A0A0D8J106</accession>
<dbReference type="GeneID" id="42856421"/>
<dbReference type="AlphaFoldDB" id="A0A0D8J106"/>
<gene>
    <name evidence="1" type="ORF">TQ39_07310</name>
</gene>
<name>A0A0D8J106_9FIRM</name>
<comment type="caution">
    <text evidence="1">The sequence shown here is derived from an EMBL/GenBank/DDBJ whole genome shotgun (WGS) entry which is preliminary data.</text>
</comment>
<sequence length="111" mass="12909">MKFEKACYSRKALYECCDKVKALPRAARVRADHSALCYGVLAQTFDFCLEKTSCCLFERDFSPWEDYAKAVKNKFPKKEMDKLYAGCVRFLKNQLIEIHKMMETGEVDSID</sequence>
<evidence type="ECO:0000313" key="1">
    <source>
        <dbReference type="EMBL" id="KJF40201.1"/>
    </source>
</evidence>
<evidence type="ECO:0000313" key="2">
    <source>
        <dbReference type="Proteomes" id="UP000032483"/>
    </source>
</evidence>